<dbReference type="Proteomes" id="UP000028582">
    <property type="component" value="Unassembled WGS sequence"/>
</dbReference>
<dbReference type="AlphaFoldDB" id="A0A080Z5H3"/>
<dbReference type="InterPro" id="IPR027291">
    <property type="entry name" value="Glyco_hydro_38_N_sf"/>
</dbReference>
<organism evidence="1 2">
    <name type="scientific">Phytophthora nicotianae P1976</name>
    <dbReference type="NCBI Taxonomy" id="1317066"/>
    <lineage>
        <taxon>Eukaryota</taxon>
        <taxon>Sar</taxon>
        <taxon>Stramenopiles</taxon>
        <taxon>Oomycota</taxon>
        <taxon>Peronosporomycetes</taxon>
        <taxon>Peronosporales</taxon>
        <taxon>Peronosporaceae</taxon>
        <taxon>Phytophthora</taxon>
    </lineage>
</organism>
<evidence type="ECO:0000313" key="1">
    <source>
        <dbReference type="EMBL" id="ETO61884.1"/>
    </source>
</evidence>
<dbReference type="EMBL" id="ANJA01003700">
    <property type="protein sequence ID" value="ETO61884.1"/>
    <property type="molecule type" value="Genomic_DNA"/>
</dbReference>
<gene>
    <name evidence="1" type="ORF">F444_20158</name>
</gene>
<reference evidence="1 2" key="1">
    <citation type="submission" date="2013-11" db="EMBL/GenBank/DDBJ databases">
        <title>The Genome Sequence of Phytophthora parasitica P1976.</title>
        <authorList>
            <consortium name="The Broad Institute Genomics Platform"/>
            <person name="Russ C."/>
            <person name="Tyler B."/>
            <person name="Panabieres F."/>
            <person name="Shan W."/>
            <person name="Tripathy S."/>
            <person name="Grunwald N."/>
            <person name="Machado M."/>
            <person name="Johnson C.S."/>
            <person name="Walker B."/>
            <person name="Young S."/>
            <person name="Zeng Q."/>
            <person name="Gargeya S."/>
            <person name="Fitzgerald M."/>
            <person name="Haas B."/>
            <person name="Abouelleil A."/>
            <person name="Allen A.W."/>
            <person name="Alvarado L."/>
            <person name="Arachchi H.M."/>
            <person name="Berlin A.M."/>
            <person name="Chapman S.B."/>
            <person name="Gainer-Dewar J."/>
            <person name="Goldberg J."/>
            <person name="Griggs A."/>
            <person name="Gujja S."/>
            <person name="Hansen M."/>
            <person name="Howarth C."/>
            <person name="Imamovic A."/>
            <person name="Ireland A."/>
            <person name="Larimer J."/>
            <person name="McCowan C."/>
            <person name="Murphy C."/>
            <person name="Pearson M."/>
            <person name="Poon T.W."/>
            <person name="Priest M."/>
            <person name="Roberts A."/>
            <person name="Saif S."/>
            <person name="Shea T."/>
            <person name="Sisk P."/>
            <person name="Sykes S."/>
            <person name="Wortman J."/>
            <person name="Nusbaum C."/>
            <person name="Birren B."/>
        </authorList>
    </citation>
    <scope>NUCLEOTIDE SEQUENCE [LARGE SCALE GENOMIC DNA]</scope>
    <source>
        <strain evidence="1 2">P1976</strain>
    </source>
</reference>
<sequence>MQTGLDLTVNGGWRMRDEGAPHYIAMMDQTVYGHQQTLFIPITHKSVEVTMLFGDAHVRTDTYAGVSVPFVFNAELKPLRKTLFLMKQKDVDEYAGNVVGGSEDDDVVGLENQLLRAEIGIPMLLKLC</sequence>
<accession>A0A080Z5H3</accession>
<proteinExistence type="predicted"/>
<name>A0A080Z5H3_PHYNI</name>
<protein>
    <submittedName>
        <fullName evidence="1">Uncharacterized protein</fullName>
    </submittedName>
</protein>
<evidence type="ECO:0000313" key="2">
    <source>
        <dbReference type="Proteomes" id="UP000028582"/>
    </source>
</evidence>
<comment type="caution">
    <text evidence="1">The sequence shown here is derived from an EMBL/GenBank/DDBJ whole genome shotgun (WGS) entry which is preliminary data.</text>
</comment>
<dbReference type="Gene3D" id="3.20.110.10">
    <property type="entry name" value="Glycoside hydrolase 38, N terminal domain"/>
    <property type="match status" value="1"/>
</dbReference>